<reference evidence="1 2" key="1">
    <citation type="journal article" date="2018" name="G3 (Bethesda)">
        <title>Phylogenetic and Phylogenomic Definition of Rhizopus Species.</title>
        <authorList>
            <person name="Gryganskyi A.P."/>
            <person name="Golan J."/>
            <person name="Dolatabadi S."/>
            <person name="Mondo S."/>
            <person name="Robb S."/>
            <person name="Idnurm A."/>
            <person name="Muszewska A."/>
            <person name="Steczkiewicz K."/>
            <person name="Masonjones S."/>
            <person name="Liao H.L."/>
            <person name="Gajdeczka M.T."/>
            <person name="Anike F."/>
            <person name="Vuek A."/>
            <person name="Anishchenko I.M."/>
            <person name="Voigt K."/>
            <person name="de Hoog G.S."/>
            <person name="Smith M.E."/>
            <person name="Heitman J."/>
            <person name="Vilgalys R."/>
            <person name="Stajich J.E."/>
        </authorList>
    </citation>
    <scope>NUCLEOTIDE SEQUENCE [LARGE SCALE GENOMIC DNA]</scope>
    <source>
        <strain evidence="1 2">CBS 357.93</strain>
    </source>
</reference>
<keyword evidence="2" id="KW-1185">Reference proteome</keyword>
<comment type="caution">
    <text evidence="1">The sequence shown here is derived from an EMBL/GenBank/DDBJ whole genome shotgun (WGS) entry which is preliminary data.</text>
</comment>
<dbReference type="EMBL" id="PJQL01001323">
    <property type="protein sequence ID" value="RCH89242.1"/>
    <property type="molecule type" value="Genomic_DNA"/>
</dbReference>
<dbReference type="Pfam" id="PF14555">
    <property type="entry name" value="UBA_4"/>
    <property type="match status" value="1"/>
</dbReference>
<protein>
    <submittedName>
        <fullName evidence="1">Uncharacterized protein</fullName>
    </submittedName>
</protein>
<organism evidence="1 2">
    <name type="scientific">Rhizopus azygosporus</name>
    <name type="common">Rhizopus microsporus var. azygosporus</name>
    <dbReference type="NCBI Taxonomy" id="86630"/>
    <lineage>
        <taxon>Eukaryota</taxon>
        <taxon>Fungi</taxon>
        <taxon>Fungi incertae sedis</taxon>
        <taxon>Mucoromycota</taxon>
        <taxon>Mucoromycotina</taxon>
        <taxon>Mucoromycetes</taxon>
        <taxon>Mucorales</taxon>
        <taxon>Mucorineae</taxon>
        <taxon>Rhizopodaceae</taxon>
        <taxon>Rhizopus</taxon>
    </lineage>
</organism>
<proteinExistence type="predicted"/>
<dbReference type="Gene3D" id="1.10.8.10">
    <property type="entry name" value="DNA helicase RuvA subunit, C-terminal domain"/>
    <property type="match status" value="1"/>
</dbReference>
<evidence type="ECO:0000313" key="2">
    <source>
        <dbReference type="Proteomes" id="UP000252139"/>
    </source>
</evidence>
<dbReference type="Proteomes" id="UP000252139">
    <property type="component" value="Unassembled WGS sequence"/>
</dbReference>
<feature type="non-terminal residue" evidence="1">
    <location>
        <position position="119"/>
    </location>
</feature>
<dbReference type="AlphaFoldDB" id="A0A367JH08"/>
<gene>
    <name evidence="1" type="ORF">CU097_000829</name>
</gene>
<evidence type="ECO:0000313" key="1">
    <source>
        <dbReference type="EMBL" id="RCH89242.1"/>
    </source>
</evidence>
<dbReference type="OrthoDB" id="1026733at2759"/>
<accession>A0A367JH08</accession>
<name>A0A367JH08_RHIAZ</name>
<dbReference type="STRING" id="86630.A0A367JH08"/>
<sequence length="119" mass="14025">MTSLDTLTEQQKEVLNQYQTITETKNLDEALGQLIEHDWNLERAIESKYETNNIQQEHREQLEQECLFIYSLISARIISQQQSITGGRRPPRDTRVLAYEFIQAFELNYGQTHVDFFQG</sequence>